<protein>
    <recommendedName>
        <fullName evidence="3">DUF551 domain-containing protein</fullName>
    </recommendedName>
</protein>
<dbReference type="AlphaFoldDB" id="A0A1W1ZCH0"/>
<sequence length="87" mass="9974">METDYMIGYNDGYNNAIIDLSPKWIDVSKRTPEYGKNVIVWCGIYGRYISKYVDTENGGQWKFYDGTFGGLPPLKWAEILLPEAPTE</sequence>
<evidence type="ECO:0000313" key="1">
    <source>
        <dbReference type="EMBL" id="SMC45972.1"/>
    </source>
</evidence>
<organism evidence="1 2">
    <name type="scientific">Pedobacter africanus</name>
    <dbReference type="NCBI Taxonomy" id="151894"/>
    <lineage>
        <taxon>Bacteria</taxon>
        <taxon>Pseudomonadati</taxon>
        <taxon>Bacteroidota</taxon>
        <taxon>Sphingobacteriia</taxon>
        <taxon>Sphingobacteriales</taxon>
        <taxon>Sphingobacteriaceae</taxon>
        <taxon>Pedobacter</taxon>
    </lineage>
</organism>
<dbReference type="RefSeq" id="WP_084236913.1">
    <property type="nucleotide sequence ID" value="NZ_FWXT01000001.1"/>
</dbReference>
<keyword evidence="2" id="KW-1185">Reference proteome</keyword>
<dbReference type="EMBL" id="FWXT01000001">
    <property type="protein sequence ID" value="SMC45972.1"/>
    <property type="molecule type" value="Genomic_DNA"/>
</dbReference>
<proteinExistence type="predicted"/>
<evidence type="ECO:0000313" key="2">
    <source>
        <dbReference type="Proteomes" id="UP000192756"/>
    </source>
</evidence>
<dbReference type="STRING" id="151894.SAMN04488524_0585"/>
<name>A0A1W1ZCH0_9SPHI</name>
<accession>A0A1W1ZCH0</accession>
<evidence type="ECO:0008006" key="3">
    <source>
        <dbReference type="Google" id="ProtNLM"/>
    </source>
</evidence>
<dbReference type="Proteomes" id="UP000192756">
    <property type="component" value="Unassembled WGS sequence"/>
</dbReference>
<reference evidence="2" key="1">
    <citation type="submission" date="2017-04" db="EMBL/GenBank/DDBJ databases">
        <authorList>
            <person name="Varghese N."/>
            <person name="Submissions S."/>
        </authorList>
    </citation>
    <scope>NUCLEOTIDE SEQUENCE [LARGE SCALE GENOMIC DNA]</scope>
    <source>
        <strain evidence="2">DSM 12126</strain>
    </source>
</reference>
<gene>
    <name evidence="1" type="ORF">SAMN04488524_0585</name>
</gene>